<dbReference type="Proteomes" id="UP001150581">
    <property type="component" value="Unassembled WGS sequence"/>
</dbReference>
<keyword evidence="2" id="KW-1185">Reference proteome</keyword>
<evidence type="ECO:0000313" key="1">
    <source>
        <dbReference type="EMBL" id="KAJ1882573.1"/>
    </source>
</evidence>
<dbReference type="EMBL" id="JANBPG010003219">
    <property type="protein sequence ID" value="KAJ1882573.1"/>
    <property type="molecule type" value="Genomic_DNA"/>
</dbReference>
<organism evidence="1 2">
    <name type="scientific">Kickxella alabastrina</name>
    <dbReference type="NCBI Taxonomy" id="61397"/>
    <lineage>
        <taxon>Eukaryota</taxon>
        <taxon>Fungi</taxon>
        <taxon>Fungi incertae sedis</taxon>
        <taxon>Zoopagomycota</taxon>
        <taxon>Kickxellomycotina</taxon>
        <taxon>Kickxellomycetes</taxon>
        <taxon>Kickxellales</taxon>
        <taxon>Kickxellaceae</taxon>
        <taxon>Kickxella</taxon>
    </lineage>
</organism>
<gene>
    <name evidence="1" type="primary">SEN54</name>
    <name evidence="1" type="ORF">LPJ66_011133</name>
</gene>
<protein>
    <submittedName>
        <fullName evidence="1">tRNA-splicing endonuclease subunit sen54</fullName>
    </submittedName>
</protein>
<proteinExistence type="predicted"/>
<evidence type="ECO:0000313" key="2">
    <source>
        <dbReference type="Proteomes" id="UP001150581"/>
    </source>
</evidence>
<reference evidence="1" key="1">
    <citation type="submission" date="2022-07" db="EMBL/GenBank/DDBJ databases">
        <title>Phylogenomic reconstructions and comparative analyses of Kickxellomycotina fungi.</title>
        <authorList>
            <person name="Reynolds N.K."/>
            <person name="Stajich J.E."/>
            <person name="Barry K."/>
            <person name="Grigoriev I.V."/>
            <person name="Crous P."/>
            <person name="Smith M.E."/>
        </authorList>
    </citation>
    <scope>NUCLEOTIDE SEQUENCE</scope>
    <source>
        <strain evidence="1">Benny 63K</strain>
    </source>
</reference>
<keyword evidence="1" id="KW-0378">Hydrolase</keyword>
<keyword evidence="1" id="KW-0255">Endonuclease</keyword>
<comment type="caution">
    <text evidence="1">The sequence shown here is derived from an EMBL/GenBank/DDBJ whole genome shotgun (WGS) entry which is preliminary data.</text>
</comment>
<name>A0ACC1HYI3_9FUNG</name>
<sequence>MPKDKKTHDQSADEPPSTADDDAAADETGPAGLELYLNDTKKKNKGKAPTVALPGKTAAPVDTAEEQQAIDLLLGAYEQMISVSPKKSRKSCIGYWHPDGRLVSIPEKPIDLISRTSGRTSAGTINLQPEEWLLFVERGSLIISGQAGEETLEAKSQSEVDISAEWLAALGRAELSLDEYRAYGHLRRLGYVVVCPESGTRNKTLASASASASGLASGQMVLTDSFPFSSSIGSVAVKLGRRLSRLASFLVAGTRTYTFNDIFRALQRRAPKHTIASSAALFGGGYSLYKPEHPYKKRDPGQAQHRMVVENSQDSVPDAAKLMEWSRADCQQAAVVCVSEPGVAGYLKIRPFEAPDAPNRLQAAKAKQ</sequence>
<keyword evidence="1" id="KW-0540">Nuclease</keyword>
<accession>A0ACC1HYI3</accession>